<feature type="compositionally biased region" description="Polar residues" evidence="2">
    <location>
        <begin position="415"/>
        <end position="440"/>
    </location>
</feature>
<feature type="coiled-coil region" evidence="1">
    <location>
        <begin position="959"/>
        <end position="986"/>
    </location>
</feature>
<dbReference type="Proteomes" id="UP000827092">
    <property type="component" value="Unassembled WGS sequence"/>
</dbReference>
<protein>
    <submittedName>
        <fullName evidence="3">Uncharacterized protein</fullName>
    </submittedName>
</protein>
<feature type="region of interest" description="Disordered" evidence="2">
    <location>
        <begin position="475"/>
        <end position="510"/>
    </location>
</feature>
<comment type="caution">
    <text evidence="3">The sequence shown here is derived from an EMBL/GenBank/DDBJ whole genome shotgun (WGS) entry which is preliminary data.</text>
</comment>
<sequence length="1095" mass="125061">MPVSTMTPIQIAHTVIEKLQEQNRVSMEALQKTQSDMRRLEKQLTEKEQLLKIMENKVRTGSNTYLEMSNKQKDITIKHLELQIQKLLKTNEELEHQVILTRLDVCEKCETRYLMGESKPASSKTSVRRGVSKSASTKQIPETESQKREKMLERIIEHKDKRIFSLTKEIQRLNSVEKELSNKVFRLSKLLPMSHMSTEIVTECLLKEIQSLELQLQRYQEKYDKLSADVVGKNKRSNLFDSRSKTALDEVDLNVRTYNSSSRKVNNDIGVSSAHKNISGNSENVEKDSRSMVSKLHLLYNDVIDLKRLFASENEKFFLNLSKESLRNDLLRTQWEEVMERLNEIAEGIQNLLRIKSNDDRDKSPTSNDKENIILCLQERLKDALELTTQYETENSELKASIQNLKGQMQKDHLNNQSSQTDVRLSPQRNSSKTSQSADTQHLRELLSEKQKQLESVESHLKTYQNFVEQLQGFSKDSLPSNLPRNSSKNDSNQTQNSQSGNNIGNSTRNFTGMEVSAELKLEVAERNIKTLEDAVESLQKVIQSLQQDNQRLVSEVSLSKTKSSEDVLKLRKSEEELVKVQMSRKDLENRVHALEQQNLSLHEANRNLEQQRIEAAEQQVNLQSRLDSSEKRFASMEDNLAHAQNAVEELKEENVELRSKLQTSESMKSLESLTQKDQVMKLKNELTLKDNEMKKVKESLHAIELKALEMSYHRKSLRQAIEKLCDVLVEKADPNKSTENRNAIYKIAVLQSARALLQLDEDYSKDAGTKSSGAAFDEMSQQVSVYLTEVARIHELLTIKNQQRDDLLREFLDENAQLSRLSMARSREDPSGVDLLPASNAESSSNSSSENGRHRSSRKGGKNSDASSSSNSSQSSKSKEKQGTSRGSLPESSSSSDSSGHTSRRKTKQTAEQQGTELHHNLIEEDSSHPRGPYKLSNTQTPTTTDLLSRCVHLEDLLEKVQHDHQLSKNEADALRRQIADLQGQLNTKGKLSSLLESLIELLRSKECSSEIVVEKLKNDIKWLMAENQKLFDKSERTNTELCRHIEENARMRRDLDELKRDGTNEVYVAKVNHELKHLQEQILISAANMVDDS</sequence>
<feature type="compositionally biased region" description="Polar residues" evidence="2">
    <location>
        <begin position="133"/>
        <end position="143"/>
    </location>
</feature>
<organism evidence="3 4">
    <name type="scientific">Oedothorax gibbosus</name>
    <dbReference type="NCBI Taxonomy" id="931172"/>
    <lineage>
        <taxon>Eukaryota</taxon>
        <taxon>Metazoa</taxon>
        <taxon>Ecdysozoa</taxon>
        <taxon>Arthropoda</taxon>
        <taxon>Chelicerata</taxon>
        <taxon>Arachnida</taxon>
        <taxon>Araneae</taxon>
        <taxon>Araneomorphae</taxon>
        <taxon>Entelegynae</taxon>
        <taxon>Araneoidea</taxon>
        <taxon>Linyphiidae</taxon>
        <taxon>Erigoninae</taxon>
        <taxon>Oedothorax</taxon>
    </lineage>
</organism>
<evidence type="ECO:0000313" key="3">
    <source>
        <dbReference type="EMBL" id="KAG8185707.1"/>
    </source>
</evidence>
<gene>
    <name evidence="3" type="ORF">JTE90_003245</name>
</gene>
<feature type="compositionally biased region" description="Low complexity" evidence="2">
    <location>
        <begin position="839"/>
        <end position="851"/>
    </location>
</feature>
<feature type="coiled-coil region" evidence="1">
    <location>
        <begin position="515"/>
        <end position="700"/>
    </location>
</feature>
<feature type="coiled-coil region" evidence="1">
    <location>
        <begin position="202"/>
        <end position="236"/>
    </location>
</feature>
<feature type="region of interest" description="Disordered" evidence="2">
    <location>
        <begin position="823"/>
        <end position="943"/>
    </location>
</feature>
<evidence type="ECO:0000256" key="2">
    <source>
        <dbReference type="SAM" id="MobiDB-lite"/>
    </source>
</evidence>
<feature type="coiled-coil region" evidence="1">
    <location>
        <begin position="16"/>
        <end position="97"/>
    </location>
</feature>
<feature type="compositionally biased region" description="Low complexity" evidence="2">
    <location>
        <begin position="486"/>
        <end position="507"/>
    </location>
</feature>
<evidence type="ECO:0000313" key="4">
    <source>
        <dbReference type="Proteomes" id="UP000827092"/>
    </source>
</evidence>
<dbReference type="AlphaFoldDB" id="A0AAV6UMR4"/>
<keyword evidence="1" id="KW-0175">Coiled coil</keyword>
<reference evidence="3 4" key="1">
    <citation type="journal article" date="2022" name="Nat. Ecol. Evol.">
        <title>A masculinizing supergene underlies an exaggerated male reproductive morph in a spider.</title>
        <authorList>
            <person name="Hendrickx F."/>
            <person name="De Corte Z."/>
            <person name="Sonet G."/>
            <person name="Van Belleghem S.M."/>
            <person name="Kostlbacher S."/>
            <person name="Vangestel C."/>
        </authorList>
    </citation>
    <scope>NUCLEOTIDE SEQUENCE [LARGE SCALE GENOMIC DNA]</scope>
    <source>
        <strain evidence="3">W744_W776</strain>
    </source>
</reference>
<accession>A0AAV6UMR4</accession>
<feature type="compositionally biased region" description="Low complexity" evidence="2">
    <location>
        <begin position="885"/>
        <end position="902"/>
    </location>
</feature>
<proteinExistence type="predicted"/>
<keyword evidence="4" id="KW-1185">Reference proteome</keyword>
<feature type="compositionally biased region" description="Polar residues" evidence="2">
    <location>
        <begin position="475"/>
        <end position="485"/>
    </location>
</feature>
<feature type="region of interest" description="Disordered" evidence="2">
    <location>
        <begin position="412"/>
        <end position="443"/>
    </location>
</feature>
<name>A0AAV6UMR4_9ARAC</name>
<feature type="compositionally biased region" description="Low complexity" evidence="2">
    <location>
        <begin position="864"/>
        <end position="877"/>
    </location>
</feature>
<dbReference type="EMBL" id="JAFNEN010000326">
    <property type="protein sequence ID" value="KAG8185707.1"/>
    <property type="molecule type" value="Genomic_DNA"/>
</dbReference>
<feature type="compositionally biased region" description="Basic and acidic residues" evidence="2">
    <location>
        <begin position="918"/>
        <end position="930"/>
    </location>
</feature>
<feature type="region of interest" description="Disordered" evidence="2">
    <location>
        <begin position="117"/>
        <end position="148"/>
    </location>
</feature>
<evidence type="ECO:0000256" key="1">
    <source>
        <dbReference type="SAM" id="Coils"/>
    </source>
</evidence>